<dbReference type="AlphaFoldDB" id="A0A7X5ARP5"/>
<proteinExistence type="predicted"/>
<name>A0A7X5ARP5_9GAMM</name>
<evidence type="ECO:0000313" key="2">
    <source>
        <dbReference type="Proteomes" id="UP000465712"/>
    </source>
</evidence>
<dbReference type="GO" id="GO:0009307">
    <property type="term" value="P:DNA restriction-modification system"/>
    <property type="evidence" value="ECO:0007669"/>
    <property type="project" value="InterPro"/>
</dbReference>
<accession>A0A7X5ARP5</accession>
<dbReference type="GO" id="GO:0003677">
    <property type="term" value="F:DNA binding"/>
    <property type="evidence" value="ECO:0007669"/>
    <property type="project" value="InterPro"/>
</dbReference>
<reference evidence="1 2" key="1">
    <citation type="submission" date="2017-05" db="EMBL/GenBank/DDBJ databases">
        <title>High clonality and local adaptation shapes Vibrionaceae linages within an endangered oasis.</title>
        <authorList>
            <person name="Vazquez-Rosas-Landa M."/>
        </authorList>
    </citation>
    <scope>NUCLEOTIDE SEQUENCE [LARGE SCALE GENOMIC DNA]</scope>
    <source>
        <strain evidence="1 2">P46_P4S1P180</strain>
    </source>
</reference>
<dbReference type="InterPro" id="IPR008593">
    <property type="entry name" value="Dam_MeTrfase"/>
</dbReference>
<comment type="caution">
    <text evidence="1">The sequence shown here is derived from an EMBL/GenBank/DDBJ whole genome shotgun (WGS) entry which is preliminary data.</text>
</comment>
<gene>
    <name evidence="1" type="ORF">CAG72_01995</name>
</gene>
<protein>
    <submittedName>
        <fullName evidence="1">Uncharacterized protein</fullName>
    </submittedName>
</protein>
<evidence type="ECO:0000313" key="1">
    <source>
        <dbReference type="EMBL" id="NAW63977.1"/>
    </source>
</evidence>
<dbReference type="GO" id="GO:0009007">
    <property type="term" value="F:site-specific DNA-methyltransferase (adenine-specific) activity"/>
    <property type="evidence" value="ECO:0007669"/>
    <property type="project" value="InterPro"/>
</dbReference>
<dbReference type="Pfam" id="PF05869">
    <property type="entry name" value="Dam"/>
    <property type="match status" value="2"/>
</dbReference>
<dbReference type="RefSeq" id="WP_161442492.1">
    <property type="nucleotide sequence ID" value="NZ_WXWW01000038.1"/>
</dbReference>
<organism evidence="1 2">
    <name type="scientific">Photobacterium halotolerans</name>
    <dbReference type="NCBI Taxonomy" id="265726"/>
    <lineage>
        <taxon>Bacteria</taxon>
        <taxon>Pseudomonadati</taxon>
        <taxon>Pseudomonadota</taxon>
        <taxon>Gammaproteobacteria</taxon>
        <taxon>Vibrionales</taxon>
        <taxon>Vibrionaceae</taxon>
        <taxon>Photobacterium</taxon>
    </lineage>
</organism>
<sequence>MAILIRSRTTVDDKNRWGTQWKCFWDAKALYGREFNLDVCAEPETAKVNRFYTSLEWLEEKAGNYFKRGTGFGNTFFNPHAKIVGFDALQQAWEPHWWCNPPFDLKEPFIAKAAAEARAGNPGMMLLPYEPLTGWWQQGIEGVAAAVYEPDGRYNFLKTDGVTQKKGVNFGSVFVLFTPGYFPITQRIRFKRGIAEDLTINFRETLEVAA</sequence>
<dbReference type="EMBL" id="WXWW01000038">
    <property type="protein sequence ID" value="NAW63977.1"/>
    <property type="molecule type" value="Genomic_DNA"/>
</dbReference>
<dbReference type="Proteomes" id="UP000465712">
    <property type="component" value="Unassembled WGS sequence"/>
</dbReference>